<reference evidence="7" key="1">
    <citation type="submission" date="2018-05" db="EMBL/GenBank/DDBJ databases">
        <authorList>
            <person name="Lanie J.A."/>
            <person name="Ng W.-L."/>
            <person name="Kazmierczak K.M."/>
            <person name="Andrzejewski T.M."/>
            <person name="Davidsen T.M."/>
            <person name="Wayne K.J."/>
            <person name="Tettelin H."/>
            <person name="Glass J.I."/>
            <person name="Rusch D."/>
            <person name="Podicherti R."/>
            <person name="Tsui H.-C.T."/>
            <person name="Winkler M.E."/>
        </authorList>
    </citation>
    <scope>NUCLEOTIDE SEQUENCE</scope>
</reference>
<comment type="similarity">
    <text evidence="4">Belongs to the BPG-independent phosphoglycerate mutase family. A-PGAM subfamily.</text>
</comment>
<organism evidence="7">
    <name type="scientific">marine metagenome</name>
    <dbReference type="NCBI Taxonomy" id="408172"/>
    <lineage>
        <taxon>unclassified sequences</taxon>
        <taxon>metagenomes</taxon>
        <taxon>ecological metagenomes</taxon>
    </lineage>
</organism>
<dbReference type="SUPFAM" id="SSF53649">
    <property type="entry name" value="Alkaline phosphatase-like"/>
    <property type="match status" value="1"/>
</dbReference>
<comment type="pathway">
    <text evidence="3">Carbohydrate degradation.</text>
</comment>
<name>A0A381PHK1_9ZZZZ</name>
<protein>
    <recommendedName>
        <fullName evidence="6">Metalloenzyme domain-containing protein</fullName>
    </recommendedName>
</protein>
<dbReference type="InterPro" id="IPR017850">
    <property type="entry name" value="Alkaline_phosphatase_core_sf"/>
</dbReference>
<evidence type="ECO:0000256" key="2">
    <source>
        <dbReference type="ARBA" id="ARBA00002315"/>
    </source>
</evidence>
<dbReference type="NCBIfam" id="TIGR00306">
    <property type="entry name" value="apgM"/>
    <property type="match status" value="1"/>
</dbReference>
<feature type="non-terminal residue" evidence="7">
    <location>
        <position position="1"/>
    </location>
</feature>
<accession>A0A381PHK1</accession>
<dbReference type="GO" id="GO:0046872">
    <property type="term" value="F:metal ion binding"/>
    <property type="evidence" value="ECO:0007669"/>
    <property type="project" value="InterPro"/>
</dbReference>
<evidence type="ECO:0000259" key="6">
    <source>
        <dbReference type="Pfam" id="PF01676"/>
    </source>
</evidence>
<evidence type="ECO:0000256" key="3">
    <source>
        <dbReference type="ARBA" id="ARBA00004921"/>
    </source>
</evidence>
<dbReference type="PIRSF" id="PIRSF006392">
    <property type="entry name" value="IPGAM_arch"/>
    <property type="match status" value="1"/>
</dbReference>
<dbReference type="Pfam" id="PF01676">
    <property type="entry name" value="Metalloenzyme"/>
    <property type="match status" value="1"/>
</dbReference>
<evidence type="ECO:0000256" key="5">
    <source>
        <dbReference type="ARBA" id="ARBA00023152"/>
    </source>
</evidence>
<gene>
    <name evidence="7" type="ORF">METZ01_LOCUS19340</name>
</gene>
<dbReference type="GO" id="GO:0004619">
    <property type="term" value="F:phosphoglycerate mutase activity"/>
    <property type="evidence" value="ECO:0007669"/>
    <property type="project" value="UniProtKB-EC"/>
</dbReference>
<evidence type="ECO:0000256" key="4">
    <source>
        <dbReference type="ARBA" id="ARBA00005524"/>
    </source>
</evidence>
<evidence type="ECO:0000313" key="7">
    <source>
        <dbReference type="EMBL" id="SUZ66486.1"/>
    </source>
</evidence>
<dbReference type="EMBL" id="UINC01000985">
    <property type="protein sequence ID" value="SUZ66486.1"/>
    <property type="molecule type" value="Genomic_DNA"/>
</dbReference>
<dbReference type="InterPro" id="IPR004456">
    <property type="entry name" value="Pglycerate_mutase_ApgM"/>
</dbReference>
<sequence>VQRIPRLLLIIDGMGDRPIIELGGKTPLQAANLPVLDQLAKEGQCGIADPVKPGIVATTVLGTLAILGYDPLNNSVARGVVEALGCGMEIKPGDVAFRGNWATLDEKGIIVDRRAGRIREDTKELSASLCGVKIDDVCVNVGAGTEHRVAVVIRGAGLKDCISGSDPGDHFSSGIKPRHAVPLNKNDKKSLRTAKLLNLFELEARQILSTHPVNLERLSKQLLPANAILTREPGQVHIFPKIKRPSGYGLSGICVTGDNTISGIARVAGLNVCKTLEMTANLDTDLNHKFRLAGKLLKKFSVVVLHVKGCDIAAHNREAGKKKEFLEKIDSELGCFLGNWKGELRLSITTDHATWSKEGFHIDDPVPVLLYGRGVSADSVRGFDEYQVLEGQLGRFRMYKLWEKFFA</sequence>
<comment type="catalytic activity">
    <reaction evidence="1">
        <text>(2R)-2-phosphoglycerate = (2R)-3-phosphoglycerate</text>
        <dbReference type="Rhea" id="RHEA:15901"/>
        <dbReference type="ChEBI" id="CHEBI:58272"/>
        <dbReference type="ChEBI" id="CHEBI:58289"/>
        <dbReference type="EC" id="5.4.2.12"/>
    </reaction>
</comment>
<keyword evidence="5" id="KW-0324">Glycolysis</keyword>
<dbReference type="CDD" id="cd16011">
    <property type="entry name" value="iPGM_like"/>
    <property type="match status" value="1"/>
</dbReference>
<proteinExistence type="inferred from homology"/>
<dbReference type="Gene3D" id="3.30.70.2130">
    <property type="entry name" value="Metalloenzyme domain"/>
    <property type="match status" value="1"/>
</dbReference>
<feature type="domain" description="Metalloenzyme" evidence="6">
    <location>
        <begin position="7"/>
        <end position="394"/>
    </location>
</feature>
<dbReference type="PANTHER" id="PTHR31209">
    <property type="entry name" value="COFACTOR-INDEPENDENT PHOSPHOGLYCERATE MUTASE"/>
    <property type="match status" value="1"/>
</dbReference>
<dbReference type="Pfam" id="PF10143">
    <property type="entry name" value="PhosphMutase"/>
    <property type="match status" value="1"/>
</dbReference>
<dbReference type="Gene3D" id="3.40.720.10">
    <property type="entry name" value="Alkaline Phosphatase, subunit A"/>
    <property type="match status" value="1"/>
</dbReference>
<dbReference type="PANTHER" id="PTHR31209:SF0">
    <property type="entry name" value="METALLOENZYME DOMAIN-CONTAINING PROTEIN"/>
    <property type="match status" value="1"/>
</dbReference>
<dbReference type="AlphaFoldDB" id="A0A381PHK1"/>
<dbReference type="InterPro" id="IPR042253">
    <property type="entry name" value="Pglycerate_mutase_ApgM_sf"/>
</dbReference>
<dbReference type="InterPro" id="IPR006124">
    <property type="entry name" value="Metalloenzyme"/>
</dbReference>
<evidence type="ECO:0000256" key="1">
    <source>
        <dbReference type="ARBA" id="ARBA00000370"/>
    </source>
</evidence>
<dbReference type="GO" id="GO:0006096">
    <property type="term" value="P:glycolytic process"/>
    <property type="evidence" value="ECO:0007669"/>
    <property type="project" value="UniProtKB-KW"/>
</dbReference>
<comment type="function">
    <text evidence="2">Catalyzes the interconversion of 2-phosphoglycerate and 3-phosphoglycerate.</text>
</comment>